<organism evidence="5 6">
    <name type="scientific">Egibacter rhizosphaerae</name>
    <dbReference type="NCBI Taxonomy" id="1670831"/>
    <lineage>
        <taxon>Bacteria</taxon>
        <taxon>Bacillati</taxon>
        <taxon>Actinomycetota</taxon>
        <taxon>Nitriliruptoria</taxon>
        <taxon>Egibacterales</taxon>
        <taxon>Egibacteraceae</taxon>
        <taxon>Egibacter</taxon>
    </lineage>
</organism>
<dbReference type="AlphaFoldDB" id="A0A411YH81"/>
<dbReference type="InterPro" id="IPR005992">
    <property type="entry name" value="IMP_DH-rel2"/>
</dbReference>
<proteinExistence type="inferred from homology"/>
<dbReference type="RefSeq" id="WP_131155588.1">
    <property type="nucleotide sequence ID" value="NZ_CP036402.1"/>
</dbReference>
<keyword evidence="6" id="KW-1185">Reference proteome</keyword>
<dbReference type="KEGG" id="erz:ER308_14180"/>
<dbReference type="GO" id="GO:0003938">
    <property type="term" value="F:IMP dehydrogenase activity"/>
    <property type="evidence" value="ECO:0007669"/>
    <property type="project" value="InterPro"/>
</dbReference>
<evidence type="ECO:0000256" key="1">
    <source>
        <dbReference type="ARBA" id="ARBA00005502"/>
    </source>
</evidence>
<dbReference type="EMBL" id="CP036402">
    <property type="protein sequence ID" value="QBI20593.1"/>
    <property type="molecule type" value="Genomic_DNA"/>
</dbReference>
<evidence type="ECO:0000259" key="4">
    <source>
        <dbReference type="Pfam" id="PF00478"/>
    </source>
</evidence>
<dbReference type="Pfam" id="PF00478">
    <property type="entry name" value="IMPDH"/>
    <property type="match status" value="1"/>
</dbReference>
<sequence length="388" mass="41160">MAEIEIGMGKSGRQAYGLDDVAIVPSRRTRDNEDIDISWQIDAYEFELPILGAAMDGVMSPRTAIELGRLGGLGVLNLEGLWTRYEDPEGVLEEISSLDPAVATSRMQELYKEPIKEELIGRRVEQLVEGGHTTAASLTPPRVERYHKIALEAGLEVLVIQGTVVSAEHVSSRGGPLNLKSFIARYDIPVIVGGCASYSMALHLMRTGAAGILVGVGPGNACTSRGVLGIGVPQATAVADAAGARSRHLEETGRYVHVLADGGMRTGGDVAKVIACGADAAMLGSPLARATEAPGRGYHWGMATFHPELPRGARVQVDQIGSMEEILLGPALENDGTLNLGGALRTSMATTGHATIKEFQRAEVMVAPALQSEGKFYQRQQGVGMGRR</sequence>
<name>A0A411YH81_9ACTN</name>
<evidence type="ECO:0000256" key="2">
    <source>
        <dbReference type="ARBA" id="ARBA00023002"/>
    </source>
</evidence>
<dbReference type="InterPro" id="IPR001093">
    <property type="entry name" value="IMP_DH_GMPRt"/>
</dbReference>
<dbReference type="SMART" id="SM01240">
    <property type="entry name" value="IMPDH"/>
    <property type="match status" value="1"/>
</dbReference>
<dbReference type="NCBIfam" id="TIGR01304">
    <property type="entry name" value="IMP_DH_rel_2"/>
    <property type="match status" value="1"/>
</dbReference>
<dbReference type="GO" id="GO:0006183">
    <property type="term" value="P:GTP biosynthetic process"/>
    <property type="evidence" value="ECO:0007669"/>
    <property type="project" value="TreeGrafter"/>
</dbReference>
<gene>
    <name evidence="5" type="ORF">ER308_14180</name>
</gene>
<feature type="domain" description="IMP dehydrogenase/GMP reductase" evidence="4">
    <location>
        <begin position="16"/>
        <end position="297"/>
    </location>
</feature>
<dbReference type="SUPFAM" id="SSF51412">
    <property type="entry name" value="Inosine monophosphate dehydrogenase (IMPDH)"/>
    <property type="match status" value="1"/>
</dbReference>
<keyword evidence="2" id="KW-0560">Oxidoreductase</keyword>
<dbReference type="OrthoDB" id="9805398at2"/>
<dbReference type="PANTHER" id="PTHR11911:SF85">
    <property type="entry name" value="INOSINE-5'-MONOPHOSPHATE DEHYDROGENASE"/>
    <property type="match status" value="1"/>
</dbReference>
<protein>
    <submittedName>
        <fullName evidence="5">GuaB3 family IMP dehydrogenase-related protein</fullName>
    </submittedName>
</protein>
<comment type="similarity">
    <text evidence="1">Belongs to the IMPDH/GMPR family.</text>
</comment>
<accession>A0A411YH81</accession>
<dbReference type="InterPro" id="IPR005990">
    <property type="entry name" value="IMP_DH"/>
</dbReference>
<evidence type="ECO:0000256" key="3">
    <source>
        <dbReference type="ARBA" id="ARBA00023027"/>
    </source>
</evidence>
<evidence type="ECO:0000313" key="5">
    <source>
        <dbReference type="EMBL" id="QBI20593.1"/>
    </source>
</evidence>
<dbReference type="Gene3D" id="3.20.20.70">
    <property type="entry name" value="Aldolase class I"/>
    <property type="match status" value="1"/>
</dbReference>
<dbReference type="FunFam" id="3.20.20.70:FF:000060">
    <property type="entry name" value="IMP dehydrogenase subunit"/>
    <property type="match status" value="1"/>
</dbReference>
<reference evidence="5 6" key="1">
    <citation type="submission" date="2019-01" db="EMBL/GenBank/DDBJ databases">
        <title>Egibacter rhizosphaerae EGI 80759T.</title>
        <authorList>
            <person name="Chen D.-D."/>
            <person name="Tian Y."/>
            <person name="Jiao J.-Y."/>
            <person name="Zhang X.-T."/>
            <person name="Zhang Y.-G."/>
            <person name="Zhang Y."/>
            <person name="Xiao M."/>
            <person name="Shu W.-S."/>
            <person name="Li W.-J."/>
        </authorList>
    </citation>
    <scope>NUCLEOTIDE SEQUENCE [LARGE SCALE GENOMIC DNA]</scope>
    <source>
        <strain evidence="5 6">EGI 80759</strain>
    </source>
</reference>
<dbReference type="InterPro" id="IPR013785">
    <property type="entry name" value="Aldolase_TIM"/>
</dbReference>
<dbReference type="Proteomes" id="UP000291469">
    <property type="component" value="Chromosome"/>
</dbReference>
<evidence type="ECO:0000313" key="6">
    <source>
        <dbReference type="Proteomes" id="UP000291469"/>
    </source>
</evidence>
<dbReference type="PANTHER" id="PTHR11911">
    <property type="entry name" value="INOSINE-5-MONOPHOSPHATE DEHYDROGENASE RELATED"/>
    <property type="match status" value="1"/>
</dbReference>
<keyword evidence="3" id="KW-0520">NAD</keyword>